<comment type="caution">
    <text evidence="1">The sequence shown here is derived from an EMBL/GenBank/DDBJ whole genome shotgun (WGS) entry which is preliminary data.</text>
</comment>
<keyword evidence="2" id="KW-1185">Reference proteome</keyword>
<gene>
    <name evidence="1" type="ORF">C8E01_101309</name>
</gene>
<name>A0A2U1B5M8_9BACT</name>
<reference evidence="1 2" key="1">
    <citation type="submission" date="2018-04" db="EMBL/GenBank/DDBJ databases">
        <title>Genomic Encyclopedia of Type Strains, Phase IV (KMG-IV): sequencing the most valuable type-strain genomes for metagenomic binning, comparative biology and taxonomic classification.</title>
        <authorList>
            <person name="Goeker M."/>
        </authorList>
    </citation>
    <scope>NUCLEOTIDE SEQUENCE [LARGE SCALE GENOMIC DNA]</scope>
    <source>
        <strain evidence="1 2">DSM 100231</strain>
    </source>
</reference>
<accession>A0A2U1B5M8</accession>
<dbReference type="AlphaFoldDB" id="A0A2U1B5M8"/>
<proteinExistence type="predicted"/>
<sequence length="48" mass="5470">MFLIKKGTIVVNCPVPYMPMQIRATQMRLGGYVIKISIFAYNYAITTL</sequence>
<evidence type="ECO:0000313" key="1">
    <source>
        <dbReference type="EMBL" id="PVY43948.1"/>
    </source>
</evidence>
<dbReference type="EMBL" id="QEKI01000001">
    <property type="protein sequence ID" value="PVY43948.1"/>
    <property type="molecule type" value="Genomic_DNA"/>
</dbReference>
<evidence type="ECO:0000313" key="2">
    <source>
        <dbReference type="Proteomes" id="UP000245466"/>
    </source>
</evidence>
<organism evidence="1 2">
    <name type="scientific">Pontibacter virosus</name>
    <dbReference type="NCBI Taxonomy" id="1765052"/>
    <lineage>
        <taxon>Bacteria</taxon>
        <taxon>Pseudomonadati</taxon>
        <taxon>Bacteroidota</taxon>
        <taxon>Cytophagia</taxon>
        <taxon>Cytophagales</taxon>
        <taxon>Hymenobacteraceae</taxon>
        <taxon>Pontibacter</taxon>
    </lineage>
</organism>
<protein>
    <submittedName>
        <fullName evidence="1">Uncharacterized protein</fullName>
    </submittedName>
</protein>
<dbReference type="Proteomes" id="UP000245466">
    <property type="component" value="Unassembled WGS sequence"/>
</dbReference>